<evidence type="ECO:0000256" key="1">
    <source>
        <dbReference type="ARBA" id="ARBA00022553"/>
    </source>
</evidence>
<dbReference type="Gene3D" id="1.10.10.10">
    <property type="entry name" value="Winged helix-like DNA-binding domain superfamily/Winged helix DNA-binding domain"/>
    <property type="match status" value="1"/>
</dbReference>
<keyword evidence="2" id="KW-0902">Two-component regulatory system</keyword>
<evidence type="ECO:0000256" key="3">
    <source>
        <dbReference type="ARBA" id="ARBA00023015"/>
    </source>
</evidence>
<dbReference type="EMBL" id="JACNFK010000028">
    <property type="protein sequence ID" value="MBC8519877.1"/>
    <property type="molecule type" value="Genomic_DNA"/>
</dbReference>
<comment type="caution">
    <text evidence="10">The sequence shown here is derived from an EMBL/GenBank/DDBJ whole genome shotgun (WGS) entry which is preliminary data.</text>
</comment>
<dbReference type="PROSITE" id="PS50110">
    <property type="entry name" value="RESPONSE_REGULATORY"/>
    <property type="match status" value="1"/>
</dbReference>
<dbReference type="GO" id="GO:0006355">
    <property type="term" value="P:regulation of DNA-templated transcription"/>
    <property type="evidence" value="ECO:0007669"/>
    <property type="project" value="InterPro"/>
</dbReference>
<dbReference type="InterPro" id="IPR039420">
    <property type="entry name" value="WalR-like"/>
</dbReference>
<evidence type="ECO:0000256" key="4">
    <source>
        <dbReference type="ARBA" id="ARBA00023125"/>
    </source>
</evidence>
<dbReference type="Gene3D" id="3.40.50.2300">
    <property type="match status" value="1"/>
</dbReference>
<proteinExistence type="predicted"/>
<dbReference type="SMART" id="SM00448">
    <property type="entry name" value="REC"/>
    <property type="match status" value="1"/>
</dbReference>
<evidence type="ECO:0000256" key="6">
    <source>
        <dbReference type="PROSITE-ProRule" id="PRU00169"/>
    </source>
</evidence>
<evidence type="ECO:0000259" key="9">
    <source>
        <dbReference type="PROSITE" id="PS51755"/>
    </source>
</evidence>
<dbReference type="PANTHER" id="PTHR48111:SF21">
    <property type="entry name" value="DNA-BINDING DUAL MASTER TRANSCRIPTIONAL REGULATOR RPAA"/>
    <property type="match status" value="1"/>
</dbReference>
<dbReference type="CDD" id="cd00383">
    <property type="entry name" value="trans_reg_C"/>
    <property type="match status" value="1"/>
</dbReference>
<gene>
    <name evidence="10" type="ORF">H8D24_05680</name>
</gene>
<dbReference type="InterPro" id="IPR001789">
    <property type="entry name" value="Sig_transdc_resp-reg_receiver"/>
</dbReference>
<dbReference type="GO" id="GO:0000156">
    <property type="term" value="F:phosphorelay response regulator activity"/>
    <property type="evidence" value="ECO:0007669"/>
    <property type="project" value="TreeGrafter"/>
</dbReference>
<dbReference type="GO" id="GO:0000976">
    <property type="term" value="F:transcription cis-regulatory region binding"/>
    <property type="evidence" value="ECO:0007669"/>
    <property type="project" value="TreeGrafter"/>
</dbReference>
<dbReference type="CDD" id="cd17574">
    <property type="entry name" value="REC_OmpR"/>
    <property type="match status" value="1"/>
</dbReference>
<dbReference type="Pfam" id="PF00486">
    <property type="entry name" value="Trans_reg_C"/>
    <property type="match status" value="1"/>
</dbReference>
<accession>A0A8J6PAQ8</accession>
<feature type="domain" description="Response regulatory" evidence="8">
    <location>
        <begin position="4"/>
        <end position="120"/>
    </location>
</feature>
<dbReference type="SUPFAM" id="SSF46894">
    <property type="entry name" value="C-terminal effector domain of the bipartite response regulators"/>
    <property type="match status" value="1"/>
</dbReference>
<dbReference type="Proteomes" id="UP000654401">
    <property type="component" value="Unassembled WGS sequence"/>
</dbReference>
<dbReference type="GO" id="GO:0005829">
    <property type="term" value="C:cytosol"/>
    <property type="evidence" value="ECO:0007669"/>
    <property type="project" value="TreeGrafter"/>
</dbReference>
<dbReference type="InterPro" id="IPR011006">
    <property type="entry name" value="CheY-like_superfamily"/>
</dbReference>
<dbReference type="Pfam" id="PF00072">
    <property type="entry name" value="Response_reg"/>
    <property type="match status" value="1"/>
</dbReference>
<feature type="modified residue" description="4-aspartylphosphate" evidence="6">
    <location>
        <position position="53"/>
    </location>
</feature>
<feature type="domain" description="OmpR/PhoB-type" evidence="9">
    <location>
        <begin position="131"/>
        <end position="230"/>
    </location>
</feature>
<dbReference type="SUPFAM" id="SSF52172">
    <property type="entry name" value="CheY-like"/>
    <property type="match status" value="1"/>
</dbReference>
<dbReference type="InterPro" id="IPR001867">
    <property type="entry name" value="OmpR/PhoB-type_DNA-bd"/>
</dbReference>
<evidence type="ECO:0000256" key="2">
    <source>
        <dbReference type="ARBA" id="ARBA00023012"/>
    </source>
</evidence>
<organism evidence="10 11">
    <name type="scientific">Candidatus Thiopontia autotrophica</name>
    <dbReference type="NCBI Taxonomy" id="2841688"/>
    <lineage>
        <taxon>Bacteria</taxon>
        <taxon>Pseudomonadati</taxon>
        <taxon>Pseudomonadota</taxon>
        <taxon>Gammaproteobacteria</taxon>
        <taxon>Candidatus Thiopontia</taxon>
    </lineage>
</organism>
<keyword evidence="4 7" id="KW-0238">DNA-binding</keyword>
<evidence type="ECO:0000313" key="10">
    <source>
        <dbReference type="EMBL" id="MBC8519877.1"/>
    </source>
</evidence>
<dbReference type="GO" id="GO:0032993">
    <property type="term" value="C:protein-DNA complex"/>
    <property type="evidence" value="ECO:0007669"/>
    <property type="project" value="TreeGrafter"/>
</dbReference>
<keyword evidence="3" id="KW-0805">Transcription regulation</keyword>
<evidence type="ECO:0000256" key="7">
    <source>
        <dbReference type="PROSITE-ProRule" id="PRU01091"/>
    </source>
</evidence>
<reference evidence="10 11" key="1">
    <citation type="submission" date="2020-08" db="EMBL/GenBank/DDBJ databases">
        <title>Bridging the membrane lipid divide: bacteria of the FCB group superphylum have the potential to synthesize archaeal ether lipids.</title>
        <authorList>
            <person name="Villanueva L."/>
            <person name="Von Meijenfeldt F.A.B."/>
            <person name="Westbye A.B."/>
            <person name="Yadav S."/>
            <person name="Hopmans E.C."/>
            <person name="Dutilh B.E."/>
            <person name="Sinninghe Damste J.S."/>
        </authorList>
    </citation>
    <scope>NUCLEOTIDE SEQUENCE [LARGE SCALE GENOMIC DNA]</scope>
    <source>
        <strain evidence="10">NIOZ-UU100</strain>
    </source>
</reference>
<feature type="DNA-binding region" description="OmpR/PhoB-type" evidence="7">
    <location>
        <begin position="131"/>
        <end position="230"/>
    </location>
</feature>
<protein>
    <submittedName>
        <fullName evidence="10">Response regulator</fullName>
    </submittedName>
</protein>
<name>A0A8J6PAQ8_9GAMM</name>
<dbReference type="PROSITE" id="PS51755">
    <property type="entry name" value="OMPR_PHOB"/>
    <property type="match status" value="1"/>
</dbReference>
<dbReference type="InterPro" id="IPR016032">
    <property type="entry name" value="Sig_transdc_resp-reg_C-effctor"/>
</dbReference>
<keyword evidence="5" id="KW-0804">Transcription</keyword>
<dbReference type="AlphaFoldDB" id="A0A8J6PAQ8"/>
<dbReference type="InterPro" id="IPR036388">
    <property type="entry name" value="WH-like_DNA-bd_sf"/>
</dbReference>
<keyword evidence="1 6" id="KW-0597">Phosphoprotein</keyword>
<dbReference type="SMART" id="SM00862">
    <property type="entry name" value="Trans_reg_C"/>
    <property type="match status" value="1"/>
</dbReference>
<evidence type="ECO:0000259" key="8">
    <source>
        <dbReference type="PROSITE" id="PS50110"/>
    </source>
</evidence>
<dbReference type="PANTHER" id="PTHR48111">
    <property type="entry name" value="REGULATOR OF RPOS"/>
    <property type="match status" value="1"/>
</dbReference>
<sequence>MSYHIAIVEDDRDILDNYADVLADKGYRVSPFTNAEDAWNAFNQETPDLAILDIQLKNQPDGGFDLHRKINTLFPEKPTLFISGRDSEMDKITGLKLGAWDFMSKPVGLDYLTERVRSLIQISESRTNNTVEVIPYSQIGLRISEEQMTVHWFGNRVDLTLTEFYILNLLASQRGRVRSYDELKGITRQRYVEANTVTGHIRRIRRKFQKIDLKFKGIKNVHGVGYRWQG</sequence>
<evidence type="ECO:0000256" key="5">
    <source>
        <dbReference type="ARBA" id="ARBA00023163"/>
    </source>
</evidence>
<evidence type="ECO:0000313" key="11">
    <source>
        <dbReference type="Proteomes" id="UP000654401"/>
    </source>
</evidence>